<evidence type="ECO:0000256" key="1">
    <source>
        <dbReference type="SAM" id="MobiDB-lite"/>
    </source>
</evidence>
<organism evidence="2 3">
    <name type="scientific">Ambrosiozyma monospora</name>
    <name type="common">Yeast</name>
    <name type="synonym">Endomycopsis monosporus</name>
    <dbReference type="NCBI Taxonomy" id="43982"/>
    <lineage>
        <taxon>Eukaryota</taxon>
        <taxon>Fungi</taxon>
        <taxon>Dikarya</taxon>
        <taxon>Ascomycota</taxon>
        <taxon>Saccharomycotina</taxon>
        <taxon>Pichiomycetes</taxon>
        <taxon>Pichiales</taxon>
        <taxon>Pichiaceae</taxon>
        <taxon>Ambrosiozyma</taxon>
    </lineage>
</organism>
<accession>A0A9W6Z7N5</accession>
<proteinExistence type="predicted"/>
<feature type="region of interest" description="Disordered" evidence="1">
    <location>
        <begin position="1"/>
        <end position="138"/>
    </location>
</feature>
<evidence type="ECO:0000313" key="2">
    <source>
        <dbReference type="EMBL" id="GMG59691.1"/>
    </source>
</evidence>
<dbReference type="EMBL" id="BSXU01008223">
    <property type="protein sequence ID" value="GMG59691.1"/>
    <property type="molecule type" value="Genomic_DNA"/>
</dbReference>
<feature type="compositionally biased region" description="Low complexity" evidence="1">
    <location>
        <begin position="90"/>
        <end position="119"/>
    </location>
</feature>
<gene>
    <name evidence="2" type="ORF">Amon01_000869900</name>
</gene>
<reference evidence="2" key="1">
    <citation type="submission" date="2023-04" db="EMBL/GenBank/DDBJ databases">
        <title>Ambrosiozyma monospora NBRC 1965.</title>
        <authorList>
            <person name="Ichikawa N."/>
            <person name="Sato H."/>
            <person name="Tonouchi N."/>
        </authorList>
    </citation>
    <scope>NUCLEOTIDE SEQUENCE</scope>
    <source>
        <strain evidence="2">NBRC 1965</strain>
    </source>
</reference>
<feature type="compositionally biased region" description="Basic residues" evidence="1">
    <location>
        <begin position="1"/>
        <end position="11"/>
    </location>
</feature>
<dbReference type="Proteomes" id="UP001165063">
    <property type="component" value="Unassembled WGS sequence"/>
</dbReference>
<evidence type="ECO:0000313" key="3">
    <source>
        <dbReference type="Proteomes" id="UP001165063"/>
    </source>
</evidence>
<dbReference type="AlphaFoldDB" id="A0A9W6Z7N5"/>
<name>A0A9W6Z7N5_AMBMO</name>
<feature type="compositionally biased region" description="Low complexity" evidence="1">
    <location>
        <begin position="21"/>
        <end position="51"/>
    </location>
</feature>
<sequence>MKKLLNRKDKRRSLTERERALANSNSNSSSSNSNNNTSSTTNSSANNNNLLTDNYNEPDYTKLRRPSAISLGPPNTPDYSHPPHSVGHLNTTTNSGFNNSNTSVNNNASTSNGTGNVGNPISINVTNSPVPKPAQDIVKSGKPVSNILKTLHVNKSSSSLQSSSNSNMISHDQAQSLQALVDPSWDQQVLKSGWTSSRTTTSETFRARK</sequence>
<comment type="caution">
    <text evidence="2">The sequence shown here is derived from an EMBL/GenBank/DDBJ whole genome shotgun (WGS) entry which is preliminary data.</text>
</comment>
<keyword evidence="3" id="KW-1185">Reference proteome</keyword>
<protein>
    <submittedName>
        <fullName evidence="2">Unnamed protein product</fullName>
    </submittedName>
</protein>